<evidence type="ECO:0000313" key="2">
    <source>
        <dbReference type="Proteomes" id="UP001519460"/>
    </source>
</evidence>
<reference evidence="1 2" key="1">
    <citation type="journal article" date="2023" name="Sci. Data">
        <title>Genome assembly of the Korean intertidal mud-creeper Batillaria attramentaria.</title>
        <authorList>
            <person name="Patra A.K."/>
            <person name="Ho P.T."/>
            <person name="Jun S."/>
            <person name="Lee S.J."/>
            <person name="Kim Y."/>
            <person name="Won Y.J."/>
        </authorList>
    </citation>
    <scope>NUCLEOTIDE SEQUENCE [LARGE SCALE GENOMIC DNA]</scope>
    <source>
        <strain evidence="1">Wonlab-2016</strain>
    </source>
</reference>
<accession>A0ABD0JC80</accession>
<organism evidence="1 2">
    <name type="scientific">Batillaria attramentaria</name>
    <dbReference type="NCBI Taxonomy" id="370345"/>
    <lineage>
        <taxon>Eukaryota</taxon>
        <taxon>Metazoa</taxon>
        <taxon>Spiralia</taxon>
        <taxon>Lophotrochozoa</taxon>
        <taxon>Mollusca</taxon>
        <taxon>Gastropoda</taxon>
        <taxon>Caenogastropoda</taxon>
        <taxon>Sorbeoconcha</taxon>
        <taxon>Cerithioidea</taxon>
        <taxon>Batillariidae</taxon>
        <taxon>Batillaria</taxon>
    </lineage>
</organism>
<proteinExistence type="predicted"/>
<comment type="caution">
    <text evidence="1">The sequence shown here is derived from an EMBL/GenBank/DDBJ whole genome shotgun (WGS) entry which is preliminary data.</text>
</comment>
<dbReference type="EMBL" id="JACVVK020000502">
    <property type="protein sequence ID" value="KAK7469829.1"/>
    <property type="molecule type" value="Genomic_DNA"/>
</dbReference>
<dbReference type="AlphaFoldDB" id="A0ABD0JC80"/>
<gene>
    <name evidence="1" type="ORF">BaRGS_00036158</name>
</gene>
<evidence type="ECO:0000313" key="1">
    <source>
        <dbReference type="EMBL" id="KAK7469829.1"/>
    </source>
</evidence>
<protein>
    <submittedName>
        <fullName evidence="1">Uncharacterized protein</fullName>
    </submittedName>
</protein>
<name>A0ABD0JC80_9CAEN</name>
<keyword evidence="2" id="KW-1185">Reference proteome</keyword>
<sequence length="120" mass="13157">MDGIFVFTLTDHATCSSIFVQETRSIIQLASVPSLTPFRTPLLYMSVMSWLVVSNLGVSVIFPPTHLSNTSSSQSISKQKNILLSVSSMFTPLVAVRPGANLLWGGRFHAHRPNSQPEVQ</sequence>
<dbReference type="Proteomes" id="UP001519460">
    <property type="component" value="Unassembled WGS sequence"/>
</dbReference>